<dbReference type="Pfam" id="PF11799">
    <property type="entry name" value="IMS_C"/>
    <property type="match status" value="1"/>
</dbReference>
<keyword evidence="10 16" id="KW-0460">Magnesium</keyword>
<protein>
    <recommendedName>
        <fullName evidence="16">DNA polymerase IV</fullName>
        <shortName evidence="16">Pol IV</shortName>
        <ecNumber evidence="16">2.7.7.7</ecNumber>
    </recommendedName>
</protein>
<dbReference type="RefSeq" id="WP_245866739.1">
    <property type="nucleotide sequence ID" value="NZ_PDJD01000001.1"/>
</dbReference>
<sequence>MPETPWGSDDAGAPILHLDMDAFFASVELIERPELRGRPVIVGGGERGVVLAATYEARAFGIRSGMPMATARARCRQAIVVQPRREAYRRASARVMGVLADVTPELEQLSVDEAFLDVSGARRRLGSPLEIARALRERIRRELGLVASVGLAASPVVAKIASARAKPDGVLLVPAEATVPFLHSLEVTSLWGVGEATRRALAELGVRTVEELAHTPREMLTSRLGRAQGMRLHALAWGQDDRRLVTSRVERSISSEHTFPRDLRDLEGVARTVLQQSHEVARRLREGGLLAQGVTVKVRAGDFTTLTRSRRLEVATDVATQVHAAARALLASVGMPPSGVRLVGVRADDLVPARGHAVQGALGEDPVAHRDVEAVLDGLSRRFGAGSAGPASLLSRSGTSTARGDIS</sequence>
<feature type="binding site" evidence="16">
    <location>
        <position position="19"/>
    </location>
    <ligand>
        <name>Mg(2+)</name>
        <dbReference type="ChEBI" id="CHEBI:18420"/>
    </ligand>
</feature>
<evidence type="ECO:0000256" key="3">
    <source>
        <dbReference type="ARBA" id="ARBA00022457"/>
    </source>
</evidence>
<dbReference type="GO" id="GO:0003684">
    <property type="term" value="F:damaged DNA binding"/>
    <property type="evidence" value="ECO:0007669"/>
    <property type="project" value="InterPro"/>
</dbReference>
<keyword evidence="20" id="KW-1185">Reference proteome</keyword>
<dbReference type="InterPro" id="IPR043502">
    <property type="entry name" value="DNA/RNA_pol_sf"/>
</dbReference>
<dbReference type="Gene3D" id="1.10.150.20">
    <property type="entry name" value="5' to 3' exonuclease, C-terminal subdomain"/>
    <property type="match status" value="1"/>
</dbReference>
<evidence type="ECO:0000256" key="14">
    <source>
        <dbReference type="ARBA" id="ARBA00025589"/>
    </source>
</evidence>
<dbReference type="Proteomes" id="UP000224915">
    <property type="component" value="Unassembled WGS sequence"/>
</dbReference>
<dbReference type="GO" id="GO:0005829">
    <property type="term" value="C:cytosol"/>
    <property type="evidence" value="ECO:0007669"/>
    <property type="project" value="TreeGrafter"/>
</dbReference>
<dbReference type="GO" id="GO:0003887">
    <property type="term" value="F:DNA-directed DNA polymerase activity"/>
    <property type="evidence" value="ECO:0007669"/>
    <property type="project" value="UniProtKB-UniRule"/>
</dbReference>
<dbReference type="InterPro" id="IPR043128">
    <property type="entry name" value="Rev_trsase/Diguanyl_cyclase"/>
</dbReference>
<dbReference type="GO" id="GO:0006261">
    <property type="term" value="P:DNA-templated DNA replication"/>
    <property type="evidence" value="ECO:0007669"/>
    <property type="project" value="UniProtKB-UniRule"/>
</dbReference>
<dbReference type="GO" id="GO:0006281">
    <property type="term" value="P:DNA repair"/>
    <property type="evidence" value="ECO:0007669"/>
    <property type="project" value="UniProtKB-UniRule"/>
</dbReference>
<dbReference type="Gene3D" id="3.30.1490.100">
    <property type="entry name" value="DNA polymerase, Y-family, little finger domain"/>
    <property type="match status" value="1"/>
</dbReference>
<dbReference type="InterPro" id="IPR053848">
    <property type="entry name" value="IMS_HHH_1"/>
</dbReference>
<feature type="active site" evidence="16">
    <location>
        <position position="113"/>
    </location>
</feature>
<dbReference type="AlphaFoldDB" id="A0A2A9CZ30"/>
<evidence type="ECO:0000313" key="20">
    <source>
        <dbReference type="Proteomes" id="UP000224915"/>
    </source>
</evidence>
<dbReference type="GO" id="GO:0009432">
    <property type="term" value="P:SOS response"/>
    <property type="evidence" value="ECO:0007669"/>
    <property type="project" value="TreeGrafter"/>
</dbReference>
<evidence type="ECO:0000256" key="12">
    <source>
        <dbReference type="ARBA" id="ARBA00023125"/>
    </source>
</evidence>
<evidence type="ECO:0000256" key="15">
    <source>
        <dbReference type="ARBA" id="ARBA00049244"/>
    </source>
</evidence>
<dbReference type="InterPro" id="IPR022880">
    <property type="entry name" value="DNApol_IV"/>
</dbReference>
<comment type="cofactor">
    <cofactor evidence="16">
        <name>Mg(2+)</name>
        <dbReference type="ChEBI" id="CHEBI:18420"/>
    </cofactor>
    <text evidence="16">Binds 2 magnesium ions per subunit.</text>
</comment>
<evidence type="ECO:0000259" key="18">
    <source>
        <dbReference type="PROSITE" id="PS50173"/>
    </source>
</evidence>
<accession>A0A2A9CZ30</accession>
<comment type="subcellular location">
    <subcellularLocation>
        <location evidence="1 16">Cytoplasm</location>
    </subcellularLocation>
</comment>
<dbReference type="InterPro" id="IPR001126">
    <property type="entry name" value="UmuC"/>
</dbReference>
<evidence type="ECO:0000256" key="16">
    <source>
        <dbReference type="HAMAP-Rule" id="MF_01113"/>
    </source>
</evidence>
<comment type="subunit">
    <text evidence="16">Monomer.</text>
</comment>
<dbReference type="InterPro" id="IPR050116">
    <property type="entry name" value="DNA_polymerase-Y"/>
</dbReference>
<dbReference type="Pfam" id="PF00817">
    <property type="entry name" value="IMS"/>
    <property type="match status" value="1"/>
</dbReference>
<dbReference type="CDD" id="cd03586">
    <property type="entry name" value="PolY_Pol_IV_kappa"/>
    <property type="match status" value="1"/>
</dbReference>
<evidence type="ECO:0000256" key="4">
    <source>
        <dbReference type="ARBA" id="ARBA00022490"/>
    </source>
</evidence>
<feature type="compositionally biased region" description="Polar residues" evidence="17">
    <location>
        <begin position="394"/>
        <end position="407"/>
    </location>
</feature>
<keyword evidence="6 16" id="KW-0548">Nucleotidyltransferase</keyword>
<keyword evidence="4 16" id="KW-0963">Cytoplasm</keyword>
<evidence type="ECO:0000256" key="6">
    <source>
        <dbReference type="ARBA" id="ARBA00022695"/>
    </source>
</evidence>
<keyword evidence="5 16" id="KW-0808">Transferase</keyword>
<keyword evidence="9 16" id="KW-0227">DNA damage</keyword>
<dbReference type="InterPro" id="IPR017961">
    <property type="entry name" value="DNA_pol_Y-fam_little_finger"/>
</dbReference>
<comment type="similarity">
    <text evidence="2 16">Belongs to the DNA polymerase type-Y family.</text>
</comment>
<feature type="region of interest" description="Disordered" evidence="17">
    <location>
        <begin position="386"/>
        <end position="407"/>
    </location>
</feature>
<gene>
    <name evidence="16" type="primary">dinB</name>
    <name evidence="19" type="ORF">ATL40_0936</name>
</gene>
<dbReference type="PANTHER" id="PTHR11076:SF33">
    <property type="entry name" value="DNA POLYMERASE KAPPA"/>
    <property type="match status" value="1"/>
</dbReference>
<dbReference type="PROSITE" id="PS50173">
    <property type="entry name" value="UMUC"/>
    <property type="match status" value="1"/>
</dbReference>
<evidence type="ECO:0000256" key="10">
    <source>
        <dbReference type="ARBA" id="ARBA00022842"/>
    </source>
</evidence>
<dbReference type="SUPFAM" id="SSF100879">
    <property type="entry name" value="Lesion bypass DNA polymerase (Y-family), little finger domain"/>
    <property type="match status" value="1"/>
</dbReference>
<name>A0A2A9CZ30_9MICO</name>
<evidence type="ECO:0000256" key="17">
    <source>
        <dbReference type="SAM" id="MobiDB-lite"/>
    </source>
</evidence>
<comment type="function">
    <text evidence="14 16">Poorly processive, error-prone DNA polymerase involved in untargeted mutagenesis. Copies undamaged DNA at stalled replication forks, which arise in vivo from mismatched or misaligned primer ends. These misaligned primers can be extended by PolIV. Exhibits no 3'-5' exonuclease (proofreading) activity. May be involved in translesional synthesis, in conjunction with the beta clamp from PolIII.</text>
</comment>
<keyword evidence="8 16" id="KW-0479">Metal-binding</keyword>
<dbReference type="Gene3D" id="3.30.70.270">
    <property type="match status" value="1"/>
</dbReference>
<dbReference type="EMBL" id="PDJD01000001">
    <property type="protein sequence ID" value="PFG19376.1"/>
    <property type="molecule type" value="Genomic_DNA"/>
</dbReference>
<dbReference type="Pfam" id="PF21999">
    <property type="entry name" value="IMS_HHH_1"/>
    <property type="match status" value="1"/>
</dbReference>
<dbReference type="NCBIfam" id="NF002677">
    <property type="entry name" value="PRK02406.1"/>
    <property type="match status" value="1"/>
</dbReference>
<keyword evidence="13 16" id="KW-0234">DNA repair</keyword>
<comment type="caution">
    <text evidence="19">The sequence shown here is derived from an EMBL/GenBank/DDBJ whole genome shotgun (WGS) entry which is preliminary data.</text>
</comment>
<keyword evidence="11 16" id="KW-0239">DNA-directed DNA polymerase</keyword>
<proteinExistence type="inferred from homology"/>
<comment type="catalytic activity">
    <reaction evidence="15 16">
        <text>DNA(n) + a 2'-deoxyribonucleoside 5'-triphosphate = DNA(n+1) + diphosphate</text>
        <dbReference type="Rhea" id="RHEA:22508"/>
        <dbReference type="Rhea" id="RHEA-COMP:17339"/>
        <dbReference type="Rhea" id="RHEA-COMP:17340"/>
        <dbReference type="ChEBI" id="CHEBI:33019"/>
        <dbReference type="ChEBI" id="CHEBI:61560"/>
        <dbReference type="ChEBI" id="CHEBI:173112"/>
        <dbReference type="EC" id="2.7.7.7"/>
    </reaction>
</comment>
<dbReference type="Gene3D" id="3.40.1170.60">
    <property type="match status" value="1"/>
</dbReference>
<evidence type="ECO:0000256" key="2">
    <source>
        <dbReference type="ARBA" id="ARBA00010945"/>
    </source>
</evidence>
<dbReference type="PANTHER" id="PTHR11076">
    <property type="entry name" value="DNA REPAIR POLYMERASE UMUC / TRANSFERASE FAMILY MEMBER"/>
    <property type="match status" value="1"/>
</dbReference>
<organism evidence="19 20">
    <name type="scientific">Serinibacter salmoneus</name>
    <dbReference type="NCBI Taxonomy" id="556530"/>
    <lineage>
        <taxon>Bacteria</taxon>
        <taxon>Bacillati</taxon>
        <taxon>Actinomycetota</taxon>
        <taxon>Actinomycetes</taxon>
        <taxon>Micrococcales</taxon>
        <taxon>Beutenbergiaceae</taxon>
        <taxon>Serinibacter</taxon>
    </lineage>
</organism>
<feature type="site" description="Substrate discrimination" evidence="16">
    <location>
        <position position="24"/>
    </location>
</feature>
<feature type="binding site" evidence="16">
    <location>
        <position position="112"/>
    </location>
    <ligand>
        <name>Mg(2+)</name>
        <dbReference type="ChEBI" id="CHEBI:18420"/>
    </ligand>
</feature>
<evidence type="ECO:0000256" key="13">
    <source>
        <dbReference type="ARBA" id="ARBA00023204"/>
    </source>
</evidence>
<evidence type="ECO:0000313" key="19">
    <source>
        <dbReference type="EMBL" id="PFG19376.1"/>
    </source>
</evidence>
<dbReference type="GO" id="GO:0042276">
    <property type="term" value="P:error-prone translesion synthesis"/>
    <property type="evidence" value="ECO:0007669"/>
    <property type="project" value="TreeGrafter"/>
</dbReference>
<reference evidence="19 20" key="1">
    <citation type="submission" date="2017-10" db="EMBL/GenBank/DDBJ databases">
        <title>Sequencing the genomes of 1000 actinobacteria strains.</title>
        <authorList>
            <person name="Klenk H.-P."/>
        </authorList>
    </citation>
    <scope>NUCLEOTIDE SEQUENCE [LARGE SCALE GENOMIC DNA]</scope>
    <source>
        <strain evidence="19 20">DSM 21801</strain>
    </source>
</reference>
<keyword evidence="3 16" id="KW-0515">Mutator protein</keyword>
<evidence type="ECO:0000256" key="9">
    <source>
        <dbReference type="ARBA" id="ARBA00022763"/>
    </source>
</evidence>
<keyword evidence="12 16" id="KW-0238">DNA-binding</keyword>
<evidence type="ECO:0000256" key="8">
    <source>
        <dbReference type="ARBA" id="ARBA00022723"/>
    </source>
</evidence>
<dbReference type="EC" id="2.7.7.7" evidence="16"/>
<dbReference type="InterPro" id="IPR036775">
    <property type="entry name" value="DNA_pol_Y-fam_lit_finger_sf"/>
</dbReference>
<evidence type="ECO:0000256" key="7">
    <source>
        <dbReference type="ARBA" id="ARBA00022705"/>
    </source>
</evidence>
<evidence type="ECO:0000256" key="1">
    <source>
        <dbReference type="ARBA" id="ARBA00004496"/>
    </source>
</evidence>
<keyword evidence="7 16" id="KW-0235">DNA replication</keyword>
<evidence type="ECO:0000256" key="5">
    <source>
        <dbReference type="ARBA" id="ARBA00022679"/>
    </source>
</evidence>
<dbReference type="SUPFAM" id="SSF56672">
    <property type="entry name" value="DNA/RNA polymerases"/>
    <property type="match status" value="1"/>
</dbReference>
<evidence type="ECO:0000256" key="11">
    <source>
        <dbReference type="ARBA" id="ARBA00022932"/>
    </source>
</evidence>
<dbReference type="GO" id="GO:0000287">
    <property type="term" value="F:magnesium ion binding"/>
    <property type="evidence" value="ECO:0007669"/>
    <property type="project" value="UniProtKB-UniRule"/>
</dbReference>
<dbReference type="HAMAP" id="MF_01113">
    <property type="entry name" value="DNApol_IV"/>
    <property type="match status" value="1"/>
</dbReference>
<feature type="domain" description="UmuC" evidence="18">
    <location>
        <begin position="15"/>
        <end position="194"/>
    </location>
</feature>